<dbReference type="EMBL" id="CAJOBJ010007715">
    <property type="protein sequence ID" value="CAF4093194.1"/>
    <property type="molecule type" value="Genomic_DNA"/>
</dbReference>
<name>A0A815ULF3_9BILA</name>
<comment type="caution">
    <text evidence="1">The sequence shown here is derived from an EMBL/GenBank/DDBJ whole genome shotgun (WGS) entry which is preliminary data.</text>
</comment>
<dbReference type="OrthoDB" id="10432277at2759"/>
<reference evidence="1" key="1">
    <citation type="submission" date="2021-02" db="EMBL/GenBank/DDBJ databases">
        <authorList>
            <person name="Nowell W R."/>
        </authorList>
    </citation>
    <scope>NUCLEOTIDE SEQUENCE</scope>
</reference>
<sequence>LFDKNFVLEAENYIASIEELNRDENFLEKYTTWSLELFSQHEYLYGNPQAQFPCSIDALNET</sequence>
<dbReference type="Proteomes" id="UP000681720">
    <property type="component" value="Unassembled WGS sequence"/>
</dbReference>
<organism evidence="1 4">
    <name type="scientific">Rotaria magnacalcarata</name>
    <dbReference type="NCBI Taxonomy" id="392030"/>
    <lineage>
        <taxon>Eukaryota</taxon>
        <taxon>Metazoa</taxon>
        <taxon>Spiralia</taxon>
        <taxon>Gnathifera</taxon>
        <taxon>Rotifera</taxon>
        <taxon>Eurotatoria</taxon>
        <taxon>Bdelloidea</taxon>
        <taxon>Philodinida</taxon>
        <taxon>Philodinidae</taxon>
        <taxon>Rotaria</taxon>
    </lineage>
</organism>
<protein>
    <submittedName>
        <fullName evidence="1">Uncharacterized protein</fullName>
    </submittedName>
</protein>
<accession>A0A815ULF3</accession>
<evidence type="ECO:0000313" key="3">
    <source>
        <dbReference type="EMBL" id="CAF4415622.1"/>
    </source>
</evidence>
<dbReference type="EMBL" id="CAJOBH010059027">
    <property type="protein sequence ID" value="CAF4415622.1"/>
    <property type="molecule type" value="Genomic_DNA"/>
</dbReference>
<dbReference type="Proteomes" id="UP000663834">
    <property type="component" value="Unassembled WGS sequence"/>
</dbReference>
<dbReference type="AlphaFoldDB" id="A0A815ULF3"/>
<dbReference type="EMBL" id="CAJNOW010007560">
    <property type="protein sequence ID" value="CAF1517743.1"/>
    <property type="molecule type" value="Genomic_DNA"/>
</dbReference>
<proteinExistence type="predicted"/>
<dbReference type="Proteomes" id="UP000681967">
    <property type="component" value="Unassembled WGS sequence"/>
</dbReference>
<gene>
    <name evidence="3" type="ORF">BYL167_LOCUS32205</name>
    <name evidence="2" type="ORF">GIL414_LOCUS16718</name>
    <name evidence="1" type="ORF">KQP761_LOCUS15520</name>
</gene>
<feature type="non-terminal residue" evidence="1">
    <location>
        <position position="1"/>
    </location>
</feature>
<evidence type="ECO:0000313" key="1">
    <source>
        <dbReference type="EMBL" id="CAF1517743.1"/>
    </source>
</evidence>
<evidence type="ECO:0000313" key="2">
    <source>
        <dbReference type="EMBL" id="CAF4093194.1"/>
    </source>
</evidence>
<evidence type="ECO:0000313" key="4">
    <source>
        <dbReference type="Proteomes" id="UP000663834"/>
    </source>
</evidence>